<comment type="caution">
    <text evidence="1">The sequence shown here is derived from an EMBL/GenBank/DDBJ whole genome shotgun (WGS) entry which is preliminary data.</text>
</comment>
<proteinExistence type="predicted"/>
<gene>
    <name evidence="1" type="primary">RFA1_1</name>
    <name evidence="1" type="ORF">LPJ66_000478</name>
</gene>
<keyword evidence="2" id="KW-1185">Reference proteome</keyword>
<evidence type="ECO:0000313" key="1">
    <source>
        <dbReference type="EMBL" id="KAJ1901867.1"/>
    </source>
</evidence>
<protein>
    <submittedName>
        <fullName evidence="1">Replication factor A protein 1</fullName>
    </submittedName>
</protein>
<dbReference type="Proteomes" id="UP001150581">
    <property type="component" value="Unassembled WGS sequence"/>
</dbReference>
<organism evidence="1 2">
    <name type="scientific">Kickxella alabastrina</name>
    <dbReference type="NCBI Taxonomy" id="61397"/>
    <lineage>
        <taxon>Eukaryota</taxon>
        <taxon>Fungi</taxon>
        <taxon>Fungi incertae sedis</taxon>
        <taxon>Zoopagomycota</taxon>
        <taxon>Kickxellomycotina</taxon>
        <taxon>Kickxellomycetes</taxon>
        <taxon>Kickxellales</taxon>
        <taxon>Kickxellaceae</taxon>
        <taxon>Kickxella</taxon>
    </lineage>
</organism>
<accession>A0ACC1IW25</accession>
<evidence type="ECO:0000313" key="2">
    <source>
        <dbReference type="Proteomes" id="UP001150581"/>
    </source>
</evidence>
<sequence length="155" mass="17689">MAYPACPGEGCNKKITEDQSSGQWRCEKCQRSYPAPEYRYIFSVNVSDETGQTWLQCFSDIGEQILGCTANALIELQNSNETEFKKKIAEATFKEYKFRCRAKTEVFNDTSRVRLSAISLYPINFAVETARLNRLVESYGQYHGKKPKNNKGSVE</sequence>
<reference evidence="1" key="1">
    <citation type="submission" date="2022-07" db="EMBL/GenBank/DDBJ databases">
        <title>Phylogenomic reconstructions and comparative analyses of Kickxellomycotina fungi.</title>
        <authorList>
            <person name="Reynolds N.K."/>
            <person name="Stajich J.E."/>
            <person name="Barry K."/>
            <person name="Grigoriev I.V."/>
            <person name="Crous P."/>
            <person name="Smith M.E."/>
        </authorList>
    </citation>
    <scope>NUCLEOTIDE SEQUENCE</scope>
    <source>
        <strain evidence="1">Benny 63K</strain>
    </source>
</reference>
<dbReference type="EMBL" id="JANBPG010000013">
    <property type="protein sequence ID" value="KAJ1901867.1"/>
    <property type="molecule type" value="Genomic_DNA"/>
</dbReference>
<name>A0ACC1IW25_9FUNG</name>